<dbReference type="Proteomes" id="UP000515237">
    <property type="component" value="Chromosome"/>
</dbReference>
<gene>
    <name evidence="1" type="ORF">HUW51_19470</name>
</gene>
<organism evidence="1 2">
    <name type="scientific">Adhaeribacter swui</name>
    <dbReference type="NCBI Taxonomy" id="2086471"/>
    <lineage>
        <taxon>Bacteria</taxon>
        <taxon>Pseudomonadati</taxon>
        <taxon>Bacteroidota</taxon>
        <taxon>Cytophagia</taxon>
        <taxon>Cytophagales</taxon>
        <taxon>Hymenobacteraceae</taxon>
        <taxon>Adhaeribacter</taxon>
    </lineage>
</organism>
<protein>
    <submittedName>
        <fullName evidence="1">Uncharacterized protein</fullName>
    </submittedName>
</protein>
<dbReference type="EMBL" id="CP055156">
    <property type="protein sequence ID" value="QNF34800.1"/>
    <property type="molecule type" value="Genomic_DNA"/>
</dbReference>
<sequence>MVKVSLKCGPVRATLMFLIGVALTTADLLAQKTRNIDSLAIWRRETQEKFKINPEQPLQERVKPASAETLKMFRDAGMAPTEHTLTTAERQQLQEVFAALPPLHQQVLQNRLRSISFLDNMPNTALTATVNPDAKFPVFDLTVRAAIFKQTASEWMTEKERTCFKSTGSSLAITCDIGSLSAMLYVILHEATHMVDVSLQIGQSAGFSKNIWKDRTHLTATYSHSLLDSTRYRGGKPIPISKAKAVYQALSHTPLVSLYSTNSWNEDLAEYLSIYHFTQKLNQPFKITLRNKGKEVWVFEPLKSKLARQRFGEMKRFYQTPPTTAG</sequence>
<dbReference type="KEGG" id="aswu:HUW51_19470"/>
<evidence type="ECO:0000313" key="2">
    <source>
        <dbReference type="Proteomes" id="UP000515237"/>
    </source>
</evidence>
<evidence type="ECO:0000313" key="1">
    <source>
        <dbReference type="EMBL" id="QNF34800.1"/>
    </source>
</evidence>
<dbReference type="RefSeq" id="WP_185271294.1">
    <property type="nucleotide sequence ID" value="NZ_CP055156.1"/>
</dbReference>
<keyword evidence="2" id="KW-1185">Reference proteome</keyword>
<dbReference type="AlphaFoldDB" id="A0A7G7GCB6"/>
<accession>A0A7G7GCB6</accession>
<name>A0A7G7GCB6_9BACT</name>
<reference evidence="1 2" key="1">
    <citation type="journal article" date="2018" name="Int. J. Syst. Evol. Microbiol.">
        <title>Adhaeribacter swui sp. nov., isolated from wet mud.</title>
        <authorList>
            <person name="Kim D.U."/>
            <person name="Kim K.W."/>
            <person name="Kang M.S."/>
            <person name="Kim J.Y."/>
            <person name="Jang J.H."/>
            <person name="Kim M.K."/>
        </authorList>
    </citation>
    <scope>NUCLEOTIDE SEQUENCE [LARGE SCALE GENOMIC DNA]</scope>
    <source>
        <strain evidence="1 2">KCTC 52873</strain>
    </source>
</reference>
<proteinExistence type="predicted"/>